<dbReference type="GO" id="GO:0034069">
    <property type="term" value="F:aminoglycoside N-acetyltransferase activity"/>
    <property type="evidence" value="ECO:0007669"/>
    <property type="project" value="TreeGrafter"/>
</dbReference>
<dbReference type="PANTHER" id="PTHR37817">
    <property type="entry name" value="N-ACETYLTRANSFERASE EIS"/>
    <property type="match status" value="1"/>
</dbReference>
<dbReference type="Pfam" id="PF13527">
    <property type="entry name" value="Acetyltransf_9"/>
    <property type="match status" value="1"/>
</dbReference>
<dbReference type="Proteomes" id="UP000727993">
    <property type="component" value="Unassembled WGS sequence"/>
</dbReference>
<proteinExistence type="predicted"/>
<dbReference type="InterPro" id="IPR051554">
    <property type="entry name" value="Acetyltransferase_Eis"/>
</dbReference>
<dbReference type="SUPFAM" id="SSF55718">
    <property type="entry name" value="SCP-like"/>
    <property type="match status" value="1"/>
</dbReference>
<dbReference type="EMBL" id="JADJZA010000007">
    <property type="protein sequence ID" value="MBK9297840.1"/>
    <property type="molecule type" value="Genomic_DNA"/>
</dbReference>
<dbReference type="InterPro" id="IPR036527">
    <property type="entry name" value="SCP2_sterol-bd_dom_sf"/>
</dbReference>
<gene>
    <name evidence="1" type="ORF">IPN02_13610</name>
</gene>
<evidence type="ECO:0000313" key="2">
    <source>
        <dbReference type="Proteomes" id="UP000727993"/>
    </source>
</evidence>
<dbReference type="GO" id="GO:0030649">
    <property type="term" value="P:aminoglycoside antibiotic catabolic process"/>
    <property type="evidence" value="ECO:0007669"/>
    <property type="project" value="TreeGrafter"/>
</dbReference>
<comment type="caution">
    <text evidence="1">The sequence shown here is derived from an EMBL/GenBank/DDBJ whole genome shotgun (WGS) entry which is preliminary data.</text>
</comment>
<sequence>MAGRPYQAEHDLGAATRIWREVGWIDDSDAQAAALADVLAVGSTVVADLNGSPECVVQWAPGSVRYGRGPSAVDLDLATITFVATGHVARRQGLAGALVAGSLADAAADGVAVATLGVFDQGYYDRFGFGTGAYDHVVSFDPATLNVPIPDRPPVRVGAGDHREVYDLLVRRHRGHGSVVLALPELIAGALGELDRPIGLGFRADDGRLTHCLLGTLSGHYGPVTVEWLMYERPEQLLDLLGLLKALGDQARSVTINREPPGVQLQALITEPLRQLTQANLGGSGRPLHTAWSKVQWRMLDLSACIEACARPRTDLTFGLRLHDPLADRSGATWPGIGGEYTVHLGDDPGVDDGLPDGSTAVLDASVGAFTRLWLGVRPASGLALTDELVGPPELVAALDAAFCLPSPLPDWPY</sequence>
<reference evidence="1 2" key="1">
    <citation type="submission" date="2020-10" db="EMBL/GenBank/DDBJ databases">
        <title>Connecting structure to function with the recovery of over 1000 high-quality activated sludge metagenome-assembled genomes encoding full-length rRNA genes using long-read sequencing.</title>
        <authorList>
            <person name="Singleton C.M."/>
            <person name="Petriglieri F."/>
            <person name="Kristensen J.M."/>
            <person name="Kirkegaard R.H."/>
            <person name="Michaelsen T.Y."/>
            <person name="Andersen M.H."/>
            <person name="Karst S.M."/>
            <person name="Dueholm M.S."/>
            <person name="Nielsen P.H."/>
            <person name="Albertsen M."/>
        </authorList>
    </citation>
    <scope>NUCLEOTIDE SEQUENCE [LARGE SCALE GENOMIC DNA]</scope>
    <source>
        <strain evidence="1">Lyne_18-Q3-R50-59_MAXAC.006</strain>
    </source>
</reference>
<dbReference type="InterPro" id="IPR016181">
    <property type="entry name" value="Acyl_CoA_acyltransferase"/>
</dbReference>
<organism evidence="1 2">
    <name type="scientific">Candidatus Neomicrothrix subdominans</name>
    <dbReference type="NCBI Taxonomy" id="2954438"/>
    <lineage>
        <taxon>Bacteria</taxon>
        <taxon>Bacillati</taxon>
        <taxon>Actinomycetota</taxon>
        <taxon>Acidimicrobiia</taxon>
        <taxon>Acidimicrobiales</taxon>
        <taxon>Microthrixaceae</taxon>
        <taxon>Candidatus Neomicrothrix</taxon>
    </lineage>
</organism>
<dbReference type="PANTHER" id="PTHR37817:SF1">
    <property type="entry name" value="N-ACETYLTRANSFERASE EIS"/>
    <property type="match status" value="1"/>
</dbReference>
<evidence type="ECO:0000313" key="1">
    <source>
        <dbReference type="EMBL" id="MBK9297840.1"/>
    </source>
</evidence>
<dbReference type="AlphaFoldDB" id="A0A936TGL2"/>
<accession>A0A936TGL2</accession>
<protein>
    <submittedName>
        <fullName evidence="1">GNAT family N-acetyltransferase</fullName>
    </submittedName>
</protein>
<dbReference type="SUPFAM" id="SSF55729">
    <property type="entry name" value="Acyl-CoA N-acyltransferases (Nat)"/>
    <property type="match status" value="1"/>
</dbReference>
<name>A0A936TGL2_9ACTN</name>
<dbReference type="Gene3D" id="3.40.630.30">
    <property type="match status" value="1"/>
</dbReference>